<protein>
    <submittedName>
        <fullName evidence="1">Uncharacterized protein</fullName>
    </submittedName>
</protein>
<dbReference type="Proteomes" id="UP000326939">
    <property type="component" value="Chromosome 19"/>
</dbReference>
<organism evidence="1 2">
    <name type="scientific">Salix brachista</name>
    <dbReference type="NCBI Taxonomy" id="2182728"/>
    <lineage>
        <taxon>Eukaryota</taxon>
        <taxon>Viridiplantae</taxon>
        <taxon>Streptophyta</taxon>
        <taxon>Embryophyta</taxon>
        <taxon>Tracheophyta</taxon>
        <taxon>Spermatophyta</taxon>
        <taxon>Magnoliopsida</taxon>
        <taxon>eudicotyledons</taxon>
        <taxon>Gunneridae</taxon>
        <taxon>Pentapetalae</taxon>
        <taxon>rosids</taxon>
        <taxon>fabids</taxon>
        <taxon>Malpighiales</taxon>
        <taxon>Salicaceae</taxon>
        <taxon>Saliceae</taxon>
        <taxon>Salix</taxon>
    </lineage>
</organism>
<evidence type="ECO:0000313" key="2">
    <source>
        <dbReference type="Proteomes" id="UP000326939"/>
    </source>
</evidence>
<dbReference type="Gene3D" id="3.30.420.10">
    <property type="entry name" value="Ribonuclease H-like superfamily/Ribonuclease H"/>
    <property type="match status" value="1"/>
</dbReference>
<keyword evidence="2" id="KW-1185">Reference proteome</keyword>
<dbReference type="InterPro" id="IPR036397">
    <property type="entry name" value="RNaseH_sf"/>
</dbReference>
<name>A0A5N5J1D3_9ROSI</name>
<sequence length="136" mass="15486">MDNLCVKFGFVQHNSSMYNAVTNGIEEALWAYRTTYRTPTLATPYSFVYGIEVVLPLECQIPYLRSAIQEGLNDEENTKLRLEELEALDEKRLKAQQCLECYKANMPIVITLSTSGKFISKWGDPYAVTEVYKQGA</sequence>
<dbReference type="EMBL" id="VDCV01000019">
    <property type="protein sequence ID" value="KAB5512326.1"/>
    <property type="molecule type" value="Genomic_DNA"/>
</dbReference>
<dbReference type="PANTHER" id="PTHR48475:SF1">
    <property type="entry name" value="RNASE H TYPE-1 DOMAIN-CONTAINING PROTEIN"/>
    <property type="match status" value="1"/>
</dbReference>
<comment type="caution">
    <text evidence="1">The sequence shown here is derived from an EMBL/GenBank/DDBJ whole genome shotgun (WGS) entry which is preliminary data.</text>
</comment>
<reference evidence="2" key="1">
    <citation type="journal article" date="2019" name="Gigascience">
        <title>De novo genome assembly of the endangered Acer yangbiense, a plant species with extremely small populations endemic to Yunnan Province, China.</title>
        <authorList>
            <person name="Yang J."/>
            <person name="Wariss H.M."/>
            <person name="Tao L."/>
            <person name="Zhang R."/>
            <person name="Yun Q."/>
            <person name="Hollingsworth P."/>
            <person name="Dao Z."/>
            <person name="Luo G."/>
            <person name="Guo H."/>
            <person name="Ma Y."/>
            <person name="Sun W."/>
        </authorList>
    </citation>
    <scope>NUCLEOTIDE SEQUENCE [LARGE SCALE GENOMIC DNA]</scope>
    <source>
        <strain evidence="2">cv. br00</strain>
    </source>
</reference>
<dbReference type="GO" id="GO:0003676">
    <property type="term" value="F:nucleic acid binding"/>
    <property type="evidence" value="ECO:0007669"/>
    <property type="project" value="InterPro"/>
</dbReference>
<dbReference type="AlphaFoldDB" id="A0A5N5J1D3"/>
<evidence type="ECO:0000313" key="1">
    <source>
        <dbReference type="EMBL" id="KAB5512326.1"/>
    </source>
</evidence>
<proteinExistence type="predicted"/>
<dbReference type="PANTHER" id="PTHR48475">
    <property type="entry name" value="RIBONUCLEASE H"/>
    <property type="match status" value="1"/>
</dbReference>
<gene>
    <name evidence="1" type="ORF">DKX38_029354</name>
</gene>
<accession>A0A5N5J1D3</accession>